<feature type="region of interest" description="Disordered" evidence="8">
    <location>
        <begin position="435"/>
        <end position="461"/>
    </location>
</feature>
<evidence type="ECO:0000256" key="8">
    <source>
        <dbReference type="SAM" id="MobiDB-lite"/>
    </source>
</evidence>
<dbReference type="AlphaFoldDB" id="A0A177CQM3"/>
<feature type="region of interest" description="Disordered" evidence="8">
    <location>
        <begin position="150"/>
        <end position="176"/>
    </location>
</feature>
<dbReference type="GO" id="GO:0005829">
    <property type="term" value="C:cytosol"/>
    <property type="evidence" value="ECO:0007669"/>
    <property type="project" value="TreeGrafter"/>
</dbReference>
<dbReference type="GO" id="GO:0043527">
    <property type="term" value="C:tRNA methyltransferase complex"/>
    <property type="evidence" value="ECO:0007669"/>
    <property type="project" value="TreeGrafter"/>
</dbReference>
<proteinExistence type="inferred from homology"/>
<dbReference type="PANTHER" id="PTHR16288:SF0">
    <property type="entry name" value="TRNA (GUANINE-N(7)-)-METHYLTRANSFERASE NON-CATALYTIC SUBUNIT WDR4"/>
    <property type="match status" value="1"/>
</dbReference>
<dbReference type="EMBL" id="KV441550">
    <property type="protein sequence ID" value="OAG09057.1"/>
    <property type="molecule type" value="Genomic_DNA"/>
</dbReference>
<dbReference type="InterPro" id="IPR015943">
    <property type="entry name" value="WD40/YVTN_repeat-like_dom_sf"/>
</dbReference>
<dbReference type="HAMAP" id="MF_03056">
    <property type="entry name" value="TRM82"/>
    <property type="match status" value="1"/>
</dbReference>
<dbReference type="GO" id="GO:0106004">
    <property type="term" value="P:tRNA (guanine-N7)-methylation"/>
    <property type="evidence" value="ECO:0007669"/>
    <property type="project" value="UniProtKB-UniRule"/>
</dbReference>
<evidence type="ECO:0000256" key="3">
    <source>
        <dbReference type="ARBA" id="ARBA00022694"/>
    </source>
</evidence>
<dbReference type="PROSITE" id="PS50082">
    <property type="entry name" value="WD_REPEATS_2"/>
    <property type="match status" value="1"/>
</dbReference>
<comment type="subcellular location">
    <subcellularLocation>
        <location evidence="1 6">Nucleus</location>
    </subcellularLocation>
</comment>
<keyword evidence="10" id="KW-1185">Reference proteome</keyword>
<evidence type="ECO:0000313" key="9">
    <source>
        <dbReference type="EMBL" id="OAG09057.1"/>
    </source>
</evidence>
<organism evidence="9 10">
    <name type="scientific">Paraphaeosphaeria sporulosa</name>
    <dbReference type="NCBI Taxonomy" id="1460663"/>
    <lineage>
        <taxon>Eukaryota</taxon>
        <taxon>Fungi</taxon>
        <taxon>Dikarya</taxon>
        <taxon>Ascomycota</taxon>
        <taxon>Pezizomycotina</taxon>
        <taxon>Dothideomycetes</taxon>
        <taxon>Pleosporomycetidae</taxon>
        <taxon>Pleosporales</taxon>
        <taxon>Massarineae</taxon>
        <taxon>Didymosphaeriaceae</taxon>
        <taxon>Paraphaeosphaeria</taxon>
    </lineage>
</organism>
<dbReference type="InParanoid" id="A0A177CQM3"/>
<evidence type="ECO:0000256" key="4">
    <source>
        <dbReference type="ARBA" id="ARBA00022737"/>
    </source>
</evidence>
<name>A0A177CQM3_9PLEO</name>
<dbReference type="SUPFAM" id="SSF50978">
    <property type="entry name" value="WD40 repeat-like"/>
    <property type="match status" value="1"/>
</dbReference>
<evidence type="ECO:0000256" key="7">
    <source>
        <dbReference type="PROSITE-ProRule" id="PRU00221"/>
    </source>
</evidence>
<dbReference type="UniPathway" id="UPA00989"/>
<sequence length="482" mass="52652">MISPYQCLAACTRRAADGHEWLLFGATGSDLVVQSSSGVASTWTPEIAAPEEPDREAAQEGPPAKRAKLTPVAEPKPNLSHLKVTKDGKHLVAVSAEDKCIRVFKVGDQCQLVQQSQRCMGKRPSSITLAMDDTTILCADKFGDVYSLPLLPSPEDEQAATPEPKDDQKKFEPSASVLTVHSGRNRKALEEQLKQAQKGAKQVKDTPRFKHHLIIGHVSMLTDVVCAKIGSRSYILTADRDEHIRVSRGIPQTHIIEGFCQGHEEFVSRLCFSKSGRLVSGGGDPYMYIWDWLSFRLIEKIPLQEPLFEHYKGHPHHTGAAEFKVAVSGIWAVPNSAQEILVACEGVPALVSFKLGSSSRTGRVLPLNGNVLDLAFIAVGAGHSIAAVSIDHVHQPGSKHELRQESGASRLQCLSNHNSGEWEDDETLTKALERFSRSMPNGARESGTASETDRGKADNKAKALRDLLYGVENLRKRPGAED</sequence>
<evidence type="ECO:0000256" key="6">
    <source>
        <dbReference type="HAMAP-Rule" id="MF_03056"/>
    </source>
</evidence>
<dbReference type="Pfam" id="PF00400">
    <property type="entry name" value="WD40"/>
    <property type="match status" value="1"/>
</dbReference>
<feature type="compositionally biased region" description="Basic and acidic residues" evidence="8">
    <location>
        <begin position="451"/>
        <end position="461"/>
    </location>
</feature>
<feature type="compositionally biased region" description="Basic and acidic residues" evidence="8">
    <location>
        <begin position="163"/>
        <end position="172"/>
    </location>
</feature>
<dbReference type="InterPro" id="IPR028884">
    <property type="entry name" value="Trm82"/>
</dbReference>
<dbReference type="PANTHER" id="PTHR16288">
    <property type="entry name" value="WD40 REPEAT PROTEIN 4"/>
    <property type="match status" value="1"/>
</dbReference>
<keyword evidence="4 6" id="KW-0677">Repeat</keyword>
<dbReference type="Gene3D" id="2.130.10.10">
    <property type="entry name" value="YVTN repeat-like/Quinoprotein amine dehydrogenase"/>
    <property type="match status" value="1"/>
</dbReference>
<comment type="pathway">
    <text evidence="6">tRNA modification; N(7)-methylguanine-tRNA biosynthesis.</text>
</comment>
<comment type="similarity">
    <text evidence="6">Belongs to the WD repeat TRM82 family.</text>
</comment>
<accession>A0A177CQM3</accession>
<evidence type="ECO:0000256" key="5">
    <source>
        <dbReference type="ARBA" id="ARBA00023242"/>
    </source>
</evidence>
<reference evidence="9 10" key="1">
    <citation type="submission" date="2016-05" db="EMBL/GenBank/DDBJ databases">
        <title>Comparative analysis of secretome profiles of manganese(II)-oxidizing ascomycete fungi.</title>
        <authorList>
            <consortium name="DOE Joint Genome Institute"/>
            <person name="Zeiner C.A."/>
            <person name="Purvine S.O."/>
            <person name="Zink E.M."/>
            <person name="Wu S."/>
            <person name="Pasa-Tolic L."/>
            <person name="Chaput D.L."/>
            <person name="Haridas S."/>
            <person name="Grigoriev I.V."/>
            <person name="Santelli C.M."/>
            <person name="Hansel C.M."/>
        </authorList>
    </citation>
    <scope>NUCLEOTIDE SEQUENCE [LARGE SCALE GENOMIC DNA]</scope>
    <source>
        <strain evidence="9 10">AP3s5-JAC2a</strain>
    </source>
</reference>
<feature type="region of interest" description="Disordered" evidence="8">
    <location>
        <begin position="50"/>
        <end position="71"/>
    </location>
</feature>
<keyword evidence="2 6" id="KW-0853">WD repeat</keyword>
<dbReference type="GO" id="GO:0005634">
    <property type="term" value="C:nucleus"/>
    <property type="evidence" value="ECO:0007669"/>
    <property type="project" value="UniProtKB-SubCell"/>
</dbReference>
<gene>
    <name evidence="9" type="ORF">CC84DRAFT_1142246</name>
</gene>
<comment type="function">
    <text evidence="6">Required for the formation of N(7)-methylguanine at position 46 (m7G46) in tRNA. In the complex, it is required to stabilize and induce conformational changes of the catalytic subunit.</text>
</comment>
<evidence type="ECO:0000256" key="2">
    <source>
        <dbReference type="ARBA" id="ARBA00022574"/>
    </source>
</evidence>
<dbReference type="RefSeq" id="XP_018039422.1">
    <property type="nucleotide sequence ID" value="XM_018176357.1"/>
</dbReference>
<keyword evidence="3 6" id="KW-0819">tRNA processing</keyword>
<dbReference type="OrthoDB" id="339900at2759"/>
<dbReference type="Proteomes" id="UP000077069">
    <property type="component" value="Unassembled WGS sequence"/>
</dbReference>
<dbReference type="SMART" id="SM00320">
    <property type="entry name" value="WD40"/>
    <property type="match status" value="3"/>
</dbReference>
<dbReference type="STRING" id="1460663.A0A177CQM3"/>
<dbReference type="InterPro" id="IPR001680">
    <property type="entry name" value="WD40_rpt"/>
</dbReference>
<dbReference type="InterPro" id="IPR036322">
    <property type="entry name" value="WD40_repeat_dom_sf"/>
</dbReference>
<evidence type="ECO:0000256" key="1">
    <source>
        <dbReference type="ARBA" id="ARBA00004123"/>
    </source>
</evidence>
<protein>
    <submittedName>
        <fullName evidence="9">tRNA methyltransferas-like protein</fullName>
    </submittedName>
</protein>
<keyword evidence="5 6" id="KW-0539">Nucleus</keyword>
<feature type="repeat" description="WD" evidence="7">
    <location>
        <begin position="260"/>
        <end position="291"/>
    </location>
</feature>
<evidence type="ECO:0000313" key="10">
    <source>
        <dbReference type="Proteomes" id="UP000077069"/>
    </source>
</evidence>
<dbReference type="GeneID" id="28759843"/>